<protein>
    <submittedName>
        <fullName evidence="1">Uncharacterized protein</fullName>
    </submittedName>
</protein>
<dbReference type="EMBL" id="MU266424">
    <property type="protein sequence ID" value="KAH7924448.1"/>
    <property type="molecule type" value="Genomic_DNA"/>
</dbReference>
<accession>A0ACB8BI10</accession>
<gene>
    <name evidence="1" type="ORF">BV22DRAFT_1195923</name>
</gene>
<name>A0ACB8BI10_9AGAM</name>
<keyword evidence="2" id="KW-1185">Reference proteome</keyword>
<dbReference type="Proteomes" id="UP000790709">
    <property type="component" value="Unassembled WGS sequence"/>
</dbReference>
<comment type="caution">
    <text evidence="1">The sequence shown here is derived from an EMBL/GenBank/DDBJ whole genome shotgun (WGS) entry which is preliminary data.</text>
</comment>
<sequence length="184" mass="20578">MPGKKVARLQSRASSVFEDGSEPQLSQKTTGSDSPADHEMYAAAAKEMKGSFSTTTPRSLTKSYAAAWLKEHKEIKERERKALRTTEKRLDKCLQDKQDEIGVIMKEIEKIYTAFLLEYAMVEDKKRKITTEILAKGKVLIPLAVQRHQAIIALGYKIEDGQLKGMGKVKAACKDFTDLANSLL</sequence>
<proteinExistence type="predicted"/>
<organism evidence="1 2">
    <name type="scientific">Leucogyrophana mollusca</name>
    <dbReference type="NCBI Taxonomy" id="85980"/>
    <lineage>
        <taxon>Eukaryota</taxon>
        <taxon>Fungi</taxon>
        <taxon>Dikarya</taxon>
        <taxon>Basidiomycota</taxon>
        <taxon>Agaricomycotina</taxon>
        <taxon>Agaricomycetes</taxon>
        <taxon>Agaricomycetidae</taxon>
        <taxon>Boletales</taxon>
        <taxon>Boletales incertae sedis</taxon>
        <taxon>Leucogyrophana</taxon>
    </lineage>
</organism>
<reference evidence="1" key="1">
    <citation type="journal article" date="2021" name="New Phytol.">
        <title>Evolutionary innovations through gain and loss of genes in the ectomycorrhizal Boletales.</title>
        <authorList>
            <person name="Wu G."/>
            <person name="Miyauchi S."/>
            <person name="Morin E."/>
            <person name="Kuo A."/>
            <person name="Drula E."/>
            <person name="Varga T."/>
            <person name="Kohler A."/>
            <person name="Feng B."/>
            <person name="Cao Y."/>
            <person name="Lipzen A."/>
            <person name="Daum C."/>
            <person name="Hundley H."/>
            <person name="Pangilinan J."/>
            <person name="Johnson J."/>
            <person name="Barry K."/>
            <person name="LaButti K."/>
            <person name="Ng V."/>
            <person name="Ahrendt S."/>
            <person name="Min B."/>
            <person name="Choi I.G."/>
            <person name="Park H."/>
            <person name="Plett J.M."/>
            <person name="Magnuson J."/>
            <person name="Spatafora J.W."/>
            <person name="Nagy L.G."/>
            <person name="Henrissat B."/>
            <person name="Grigoriev I.V."/>
            <person name="Yang Z.L."/>
            <person name="Xu J."/>
            <person name="Martin F.M."/>
        </authorList>
    </citation>
    <scope>NUCLEOTIDE SEQUENCE</scope>
    <source>
        <strain evidence="1">KUC20120723A-06</strain>
    </source>
</reference>
<evidence type="ECO:0000313" key="1">
    <source>
        <dbReference type="EMBL" id="KAH7924448.1"/>
    </source>
</evidence>
<evidence type="ECO:0000313" key="2">
    <source>
        <dbReference type="Proteomes" id="UP000790709"/>
    </source>
</evidence>